<dbReference type="Proteomes" id="UP000677457">
    <property type="component" value="Unassembled WGS sequence"/>
</dbReference>
<accession>A0ABQ4JYB9</accession>
<evidence type="ECO:0000313" key="2">
    <source>
        <dbReference type="Proteomes" id="UP000677457"/>
    </source>
</evidence>
<evidence type="ECO:0008006" key="3">
    <source>
        <dbReference type="Google" id="ProtNLM"/>
    </source>
</evidence>
<reference evidence="1 2" key="1">
    <citation type="submission" date="2021-03" db="EMBL/GenBank/DDBJ databases">
        <title>Whole genome shotgun sequence of Salinispora arenicola NBRC 105043.</title>
        <authorList>
            <person name="Komaki H."/>
            <person name="Tamura T."/>
        </authorList>
    </citation>
    <scope>NUCLEOTIDE SEQUENCE [LARGE SCALE GENOMIC DNA]</scope>
    <source>
        <strain evidence="1 2">NBRC 105043</strain>
    </source>
</reference>
<proteinExistence type="predicted"/>
<protein>
    <recommendedName>
        <fullName evidence="3">CGNR zinc finger domain-containing protein</fullName>
    </recommendedName>
</protein>
<organism evidence="1 2">
    <name type="scientific">Salinispora arenicola</name>
    <dbReference type="NCBI Taxonomy" id="168697"/>
    <lineage>
        <taxon>Bacteria</taxon>
        <taxon>Bacillati</taxon>
        <taxon>Actinomycetota</taxon>
        <taxon>Actinomycetes</taxon>
        <taxon>Micromonosporales</taxon>
        <taxon>Micromonosporaceae</taxon>
        <taxon>Salinispora</taxon>
    </lineage>
</organism>
<keyword evidence="2" id="KW-1185">Reference proteome</keyword>
<name>A0ABQ4JYB9_SALAC</name>
<gene>
    <name evidence="1" type="ORF">Sar04_38250</name>
</gene>
<evidence type="ECO:0000313" key="1">
    <source>
        <dbReference type="EMBL" id="GIM87089.1"/>
    </source>
</evidence>
<comment type="caution">
    <text evidence="1">The sequence shown here is derived from an EMBL/GenBank/DDBJ whole genome shotgun (WGS) entry which is preliminary data.</text>
</comment>
<dbReference type="EMBL" id="BOQM01000030">
    <property type="protein sequence ID" value="GIM87089.1"/>
    <property type="molecule type" value="Genomic_DNA"/>
</dbReference>
<sequence length="285" mass="32272">MPAQFRPTLWPGAVIAQPPLRPLLEVEVDGDWVLWRIAPRQGEAVHLPPDFYLHELLETPPGNIEAAAALMRTYGPLVDMDRNDLDFEAQSWLEDVPLDPDDGPWRVGHHRRDVEVHLSLAHEAIRTWLACQTEGGIEALVEAEVDEQQLEQFRLDNPDNVREVTLDDLREMMVASRLSALESVLNAALSKFSIGIGGLEKREATIYSASFLQLYNHMAERATVRHCANEPCRRPFVRQRGRAEFGQNRTEGVKYCSRECARAQAQRELRRRRRAAPISGSGTPV</sequence>